<comment type="caution">
    <text evidence="2">The sequence shown here is derived from an EMBL/GenBank/DDBJ whole genome shotgun (WGS) entry which is preliminary data.</text>
</comment>
<name>A0AAW1LAU1_POPJA</name>
<keyword evidence="3" id="KW-1185">Reference proteome</keyword>
<keyword evidence="1" id="KW-0732">Signal</keyword>
<accession>A0AAW1LAU1</accession>
<proteinExistence type="predicted"/>
<evidence type="ECO:0000313" key="2">
    <source>
        <dbReference type="EMBL" id="KAK9731041.1"/>
    </source>
</evidence>
<feature type="chain" id="PRO_5043632007" description="Secreted protein" evidence="1">
    <location>
        <begin position="31"/>
        <end position="99"/>
    </location>
</feature>
<sequence>MMSFMLQMLTPNFMLLPIFFHITLIMPSHCVVNCFRPEVNIGSLVKLRHPVKLFRICSFFRNPIRNSKNWITREVKTSSQALQDLFVLQKSYPELKELS</sequence>
<dbReference type="EMBL" id="JASPKY010000138">
    <property type="protein sequence ID" value="KAK9731041.1"/>
    <property type="molecule type" value="Genomic_DNA"/>
</dbReference>
<dbReference type="Proteomes" id="UP001458880">
    <property type="component" value="Unassembled WGS sequence"/>
</dbReference>
<organism evidence="2 3">
    <name type="scientific">Popillia japonica</name>
    <name type="common">Japanese beetle</name>
    <dbReference type="NCBI Taxonomy" id="7064"/>
    <lineage>
        <taxon>Eukaryota</taxon>
        <taxon>Metazoa</taxon>
        <taxon>Ecdysozoa</taxon>
        <taxon>Arthropoda</taxon>
        <taxon>Hexapoda</taxon>
        <taxon>Insecta</taxon>
        <taxon>Pterygota</taxon>
        <taxon>Neoptera</taxon>
        <taxon>Endopterygota</taxon>
        <taxon>Coleoptera</taxon>
        <taxon>Polyphaga</taxon>
        <taxon>Scarabaeiformia</taxon>
        <taxon>Scarabaeidae</taxon>
        <taxon>Rutelinae</taxon>
        <taxon>Popillia</taxon>
    </lineage>
</organism>
<evidence type="ECO:0000256" key="1">
    <source>
        <dbReference type="SAM" id="SignalP"/>
    </source>
</evidence>
<reference evidence="2 3" key="1">
    <citation type="journal article" date="2024" name="BMC Genomics">
        <title>De novo assembly and annotation of Popillia japonica's genome with initial clues to its potential as an invasive pest.</title>
        <authorList>
            <person name="Cucini C."/>
            <person name="Boschi S."/>
            <person name="Funari R."/>
            <person name="Cardaioli E."/>
            <person name="Iannotti N."/>
            <person name="Marturano G."/>
            <person name="Paoli F."/>
            <person name="Bruttini M."/>
            <person name="Carapelli A."/>
            <person name="Frati F."/>
            <person name="Nardi F."/>
        </authorList>
    </citation>
    <scope>NUCLEOTIDE SEQUENCE [LARGE SCALE GENOMIC DNA]</scope>
    <source>
        <strain evidence="2">DMR45628</strain>
    </source>
</reference>
<evidence type="ECO:0000313" key="3">
    <source>
        <dbReference type="Proteomes" id="UP001458880"/>
    </source>
</evidence>
<feature type="signal peptide" evidence="1">
    <location>
        <begin position="1"/>
        <end position="30"/>
    </location>
</feature>
<protein>
    <recommendedName>
        <fullName evidence="4">Secreted protein</fullName>
    </recommendedName>
</protein>
<dbReference type="AlphaFoldDB" id="A0AAW1LAU1"/>
<evidence type="ECO:0008006" key="4">
    <source>
        <dbReference type="Google" id="ProtNLM"/>
    </source>
</evidence>
<gene>
    <name evidence="2" type="ORF">QE152_g14012</name>
</gene>